<dbReference type="SUPFAM" id="SSF88946">
    <property type="entry name" value="Sigma2 domain of RNA polymerase sigma factors"/>
    <property type="match status" value="1"/>
</dbReference>
<proteinExistence type="inferred from homology"/>
<dbReference type="InterPro" id="IPR036388">
    <property type="entry name" value="WH-like_DNA-bd_sf"/>
</dbReference>
<dbReference type="GO" id="GO:0003677">
    <property type="term" value="F:DNA binding"/>
    <property type="evidence" value="ECO:0007669"/>
    <property type="project" value="InterPro"/>
</dbReference>
<dbReference type="InterPro" id="IPR014284">
    <property type="entry name" value="RNA_pol_sigma-70_dom"/>
</dbReference>
<dbReference type="RefSeq" id="WP_117722674.1">
    <property type="nucleotide sequence ID" value="NZ_CAJUBB010000034.1"/>
</dbReference>
<name>A0A413IIH3_9BACT</name>
<dbReference type="GO" id="GO:0016987">
    <property type="term" value="F:sigma factor activity"/>
    <property type="evidence" value="ECO:0007669"/>
    <property type="project" value="UniProtKB-KW"/>
</dbReference>
<dbReference type="Proteomes" id="UP000286063">
    <property type="component" value="Unassembled WGS sequence"/>
</dbReference>
<sequence length="191" mass="22487">MRKSDRDILDVFVKNRKEGVRMLFDRYYRPLVLYAGSLIDDDTMAEDLVQEFFVRLWEDDYLKHIEKKALSSYLFSSIRNSCYTYTHKKDVLRMRVDYTAIDVAADTATVLNQEIVDRVMAVIGRMPEQTRKVVDCVLMRDMKYQDAADELQVSLNTVKTLLRNGMRILREELKRDEELILLLIMSRSLGD</sequence>
<dbReference type="PANTHER" id="PTHR43133:SF46">
    <property type="entry name" value="RNA POLYMERASE SIGMA-70 FACTOR ECF SUBFAMILY"/>
    <property type="match status" value="1"/>
</dbReference>
<dbReference type="InterPro" id="IPR007627">
    <property type="entry name" value="RNA_pol_sigma70_r2"/>
</dbReference>
<dbReference type="Pfam" id="PF04542">
    <property type="entry name" value="Sigma70_r2"/>
    <property type="match status" value="1"/>
</dbReference>
<evidence type="ECO:0000259" key="5">
    <source>
        <dbReference type="Pfam" id="PF04542"/>
    </source>
</evidence>
<dbReference type="EMBL" id="QSCR01000045">
    <property type="protein sequence ID" value="RGY12304.1"/>
    <property type="molecule type" value="Genomic_DNA"/>
</dbReference>
<protein>
    <submittedName>
        <fullName evidence="7">RNA polymerase sigma-70 factor</fullName>
    </submittedName>
</protein>
<dbReference type="Gene3D" id="1.10.10.10">
    <property type="entry name" value="Winged helix-like DNA-binding domain superfamily/Winged helix DNA-binding domain"/>
    <property type="match status" value="1"/>
</dbReference>
<feature type="domain" description="RNA polymerase sigma-70 region 2" evidence="5">
    <location>
        <begin position="23"/>
        <end position="88"/>
    </location>
</feature>
<dbReference type="AlphaFoldDB" id="A0A413IIH3"/>
<evidence type="ECO:0000259" key="6">
    <source>
        <dbReference type="Pfam" id="PF08281"/>
    </source>
</evidence>
<dbReference type="NCBIfam" id="TIGR02937">
    <property type="entry name" value="sigma70-ECF"/>
    <property type="match status" value="1"/>
</dbReference>
<dbReference type="PANTHER" id="PTHR43133">
    <property type="entry name" value="RNA POLYMERASE ECF-TYPE SIGMA FACTO"/>
    <property type="match status" value="1"/>
</dbReference>
<dbReference type="Gene3D" id="1.10.1740.10">
    <property type="match status" value="1"/>
</dbReference>
<dbReference type="InterPro" id="IPR013249">
    <property type="entry name" value="RNA_pol_sigma70_r4_t2"/>
</dbReference>
<keyword evidence="4" id="KW-0804">Transcription</keyword>
<evidence type="ECO:0000256" key="1">
    <source>
        <dbReference type="ARBA" id="ARBA00010641"/>
    </source>
</evidence>
<evidence type="ECO:0000256" key="3">
    <source>
        <dbReference type="ARBA" id="ARBA00023082"/>
    </source>
</evidence>
<comment type="similarity">
    <text evidence="1">Belongs to the sigma-70 factor family. ECF subfamily.</text>
</comment>
<keyword evidence="2" id="KW-0805">Transcription regulation</keyword>
<reference evidence="7 8" key="1">
    <citation type="submission" date="2018-08" db="EMBL/GenBank/DDBJ databases">
        <title>A genome reference for cultivated species of the human gut microbiota.</title>
        <authorList>
            <person name="Zou Y."/>
            <person name="Xue W."/>
            <person name="Luo G."/>
        </authorList>
    </citation>
    <scope>NUCLEOTIDE SEQUENCE [LARGE SCALE GENOMIC DNA]</scope>
    <source>
        <strain evidence="7 8">OF02-7</strain>
    </source>
</reference>
<accession>A0A413IIH3</accession>
<dbReference type="InterPro" id="IPR013324">
    <property type="entry name" value="RNA_pol_sigma_r3/r4-like"/>
</dbReference>
<dbReference type="InterPro" id="IPR013325">
    <property type="entry name" value="RNA_pol_sigma_r2"/>
</dbReference>
<gene>
    <name evidence="7" type="ORF">DXA50_18135</name>
</gene>
<feature type="domain" description="RNA polymerase sigma factor 70 region 4 type 2" evidence="6">
    <location>
        <begin position="118"/>
        <end position="167"/>
    </location>
</feature>
<dbReference type="OrthoDB" id="1524077at2"/>
<evidence type="ECO:0000256" key="4">
    <source>
        <dbReference type="ARBA" id="ARBA00023163"/>
    </source>
</evidence>
<dbReference type="GO" id="GO:0006352">
    <property type="term" value="P:DNA-templated transcription initiation"/>
    <property type="evidence" value="ECO:0007669"/>
    <property type="project" value="InterPro"/>
</dbReference>
<dbReference type="InterPro" id="IPR039425">
    <property type="entry name" value="RNA_pol_sigma-70-like"/>
</dbReference>
<evidence type="ECO:0000256" key="2">
    <source>
        <dbReference type="ARBA" id="ARBA00023015"/>
    </source>
</evidence>
<organism evidence="7 8">
    <name type="scientific">Butyricimonas virosa</name>
    <dbReference type="NCBI Taxonomy" id="544645"/>
    <lineage>
        <taxon>Bacteria</taxon>
        <taxon>Pseudomonadati</taxon>
        <taxon>Bacteroidota</taxon>
        <taxon>Bacteroidia</taxon>
        <taxon>Bacteroidales</taxon>
        <taxon>Odoribacteraceae</taxon>
        <taxon>Butyricimonas</taxon>
    </lineage>
</organism>
<keyword evidence="3" id="KW-0731">Sigma factor</keyword>
<comment type="caution">
    <text evidence="7">The sequence shown here is derived from an EMBL/GenBank/DDBJ whole genome shotgun (WGS) entry which is preliminary data.</text>
</comment>
<evidence type="ECO:0000313" key="8">
    <source>
        <dbReference type="Proteomes" id="UP000286063"/>
    </source>
</evidence>
<dbReference type="Pfam" id="PF08281">
    <property type="entry name" value="Sigma70_r4_2"/>
    <property type="match status" value="1"/>
</dbReference>
<evidence type="ECO:0000313" key="7">
    <source>
        <dbReference type="EMBL" id="RGY12304.1"/>
    </source>
</evidence>
<dbReference type="SUPFAM" id="SSF88659">
    <property type="entry name" value="Sigma3 and sigma4 domains of RNA polymerase sigma factors"/>
    <property type="match status" value="1"/>
</dbReference>